<organism evidence="2">
    <name type="scientific">Mycolicibacterium sp. CBMA 213</name>
    <dbReference type="NCBI Taxonomy" id="1968788"/>
    <lineage>
        <taxon>Bacteria</taxon>
        <taxon>Bacillati</taxon>
        <taxon>Actinomycetota</taxon>
        <taxon>Actinomycetes</taxon>
        <taxon>Mycobacteriales</taxon>
        <taxon>Mycobacteriaceae</taxon>
        <taxon>Mycolicibacterium</taxon>
    </lineage>
</organism>
<keyword evidence="1" id="KW-0472">Membrane</keyword>
<feature type="transmembrane region" description="Helical" evidence="1">
    <location>
        <begin position="40"/>
        <end position="60"/>
    </location>
</feature>
<keyword evidence="2" id="KW-0614">Plasmid</keyword>
<geneLocation type="plasmid" evidence="2">
    <name>pCBMA213_1</name>
</geneLocation>
<proteinExistence type="predicted"/>
<gene>
    <name evidence="2" type="ORF">B5P44_p00077</name>
</gene>
<keyword evidence="1" id="KW-1133">Transmembrane helix</keyword>
<reference evidence="2" key="1">
    <citation type="journal article" date="2018" name="Front. Microbiol.">
        <title>Beyond the Limits: tRNA Array Units in Mycobacterium Genomes.</title>
        <authorList>
            <person name="Morgado S.M."/>
            <person name="Vicente A.C."/>
        </authorList>
    </citation>
    <scope>NUCLEOTIDE SEQUENCE</scope>
    <source>
        <strain evidence="2">CBMA 213</strain>
        <plasmid evidence="2">pCBMA213_1</plasmid>
    </source>
</reference>
<name>A0A343VR48_9MYCO</name>
<sequence length="245" mass="25644">MNSSSLIRRIRIGMSPTGAVGTVALRLLGFKRPRFGGKMWLVIGVVAVCVMFTAAVSVVVQTPVMIADAATTWLFGQIDPQSPNDAPPEGFCLPIPSPAEATTEGADSSAPPTQVPMSILGPDGKPSPDAMNIISQVPVGADIDIATAWMLYRFAHPQDARMADFEAFADAYTSTRSSMSSGAGPLEVDATIDPVANYSPYLLVAQAASYRLLRQGSLSSTTQQTHDLIGAIGTTCAGNKVADAK</sequence>
<evidence type="ECO:0000313" key="2">
    <source>
        <dbReference type="EMBL" id="AVN58372.1"/>
    </source>
</evidence>
<dbReference type="AlphaFoldDB" id="A0A343VR48"/>
<dbReference type="RefSeq" id="WP_172692655.1">
    <property type="nucleotide sequence ID" value="NZ_MF600313.1"/>
</dbReference>
<keyword evidence="1" id="KW-0812">Transmembrane</keyword>
<dbReference type="EMBL" id="MF600313">
    <property type="protein sequence ID" value="AVN58372.1"/>
    <property type="molecule type" value="Genomic_DNA"/>
</dbReference>
<evidence type="ECO:0000256" key="1">
    <source>
        <dbReference type="SAM" id="Phobius"/>
    </source>
</evidence>
<protein>
    <submittedName>
        <fullName evidence="2">Uncharacterized protein</fullName>
    </submittedName>
</protein>
<accession>A0A343VR48</accession>